<dbReference type="PANTHER" id="PTHR37461">
    <property type="entry name" value="ANTI-SIGMA-K FACTOR RSKA"/>
    <property type="match status" value="1"/>
</dbReference>
<dbReference type="AlphaFoldDB" id="A0A073J2Z8"/>
<name>A0A073J2Z8_9RHOB</name>
<dbReference type="GeneID" id="68871155"/>
<comment type="caution">
    <text evidence="3">The sequence shown here is derived from an EMBL/GenBank/DDBJ whole genome shotgun (WGS) entry which is preliminary data.</text>
</comment>
<gene>
    <name evidence="3" type="ORF">SUH3_17360</name>
</gene>
<feature type="region of interest" description="Disordered" evidence="1">
    <location>
        <begin position="77"/>
        <end position="100"/>
    </location>
</feature>
<dbReference type="GO" id="GO:0005886">
    <property type="term" value="C:plasma membrane"/>
    <property type="evidence" value="ECO:0007669"/>
    <property type="project" value="InterPro"/>
</dbReference>
<dbReference type="GO" id="GO:0016989">
    <property type="term" value="F:sigma factor antagonist activity"/>
    <property type="evidence" value="ECO:0007669"/>
    <property type="project" value="TreeGrafter"/>
</dbReference>
<dbReference type="OrthoDB" id="9816387at2"/>
<keyword evidence="4" id="KW-1185">Reference proteome</keyword>
<dbReference type="Proteomes" id="UP000027746">
    <property type="component" value="Unassembled WGS sequence"/>
</dbReference>
<feature type="region of interest" description="Disordered" evidence="1">
    <location>
        <begin position="217"/>
        <end position="241"/>
    </location>
</feature>
<feature type="domain" description="Anti-sigma K factor RskA C-terminal" evidence="2">
    <location>
        <begin position="109"/>
        <end position="231"/>
    </location>
</feature>
<protein>
    <recommendedName>
        <fullName evidence="2">Anti-sigma K factor RskA C-terminal domain-containing protein</fullName>
    </recommendedName>
</protein>
<dbReference type="PANTHER" id="PTHR37461:SF1">
    <property type="entry name" value="ANTI-SIGMA-K FACTOR RSKA"/>
    <property type="match status" value="1"/>
</dbReference>
<dbReference type="RefSeq" id="WP_037925022.1">
    <property type="nucleotide sequence ID" value="NZ_CP054599.1"/>
</dbReference>
<proteinExistence type="predicted"/>
<dbReference type="InterPro" id="IPR018764">
    <property type="entry name" value="RskA_C"/>
</dbReference>
<dbReference type="GO" id="GO:0006417">
    <property type="term" value="P:regulation of translation"/>
    <property type="evidence" value="ECO:0007669"/>
    <property type="project" value="TreeGrafter"/>
</dbReference>
<dbReference type="Pfam" id="PF10099">
    <property type="entry name" value="RskA_C"/>
    <property type="match status" value="1"/>
</dbReference>
<evidence type="ECO:0000313" key="3">
    <source>
        <dbReference type="EMBL" id="KEJ96031.1"/>
    </source>
</evidence>
<accession>A0A073J2Z8</accession>
<dbReference type="EMBL" id="JAMD01000004">
    <property type="protein sequence ID" value="KEJ96031.1"/>
    <property type="molecule type" value="Genomic_DNA"/>
</dbReference>
<organism evidence="3 4">
    <name type="scientific">Pseudosulfitobacter pseudonitzschiae</name>
    <dbReference type="NCBI Taxonomy" id="1402135"/>
    <lineage>
        <taxon>Bacteria</taxon>
        <taxon>Pseudomonadati</taxon>
        <taxon>Pseudomonadota</taxon>
        <taxon>Alphaproteobacteria</taxon>
        <taxon>Rhodobacterales</taxon>
        <taxon>Roseobacteraceae</taxon>
        <taxon>Pseudosulfitobacter</taxon>
    </lineage>
</organism>
<evidence type="ECO:0000256" key="1">
    <source>
        <dbReference type="SAM" id="MobiDB-lite"/>
    </source>
</evidence>
<evidence type="ECO:0000259" key="2">
    <source>
        <dbReference type="Pfam" id="PF10099"/>
    </source>
</evidence>
<dbReference type="InterPro" id="IPR051474">
    <property type="entry name" value="Anti-sigma-K/W_factor"/>
</dbReference>
<evidence type="ECO:0000313" key="4">
    <source>
        <dbReference type="Proteomes" id="UP000027746"/>
    </source>
</evidence>
<reference evidence="3 4" key="1">
    <citation type="submission" date="2014-01" db="EMBL/GenBank/DDBJ databases">
        <title>Sulfitobacter sp. H3 (MCCC 1A00686) Genome Sequencing.</title>
        <authorList>
            <person name="Lai Q."/>
            <person name="Hong Z."/>
        </authorList>
    </citation>
    <scope>NUCLEOTIDE SEQUENCE [LARGE SCALE GENOMIC DNA]</scope>
    <source>
        <strain evidence="3 4">H3</strain>
    </source>
</reference>
<sequence length="241" mass="25240">MTGLSDDIRDLASDYVLGLMPEGEMRLFEELIQRDPELARHVGDLRDSLLPLDLSATPRDLSEGFAESTRALVQADAADGPAAPGPANPAPQHAANITRPPSRRMTGLAAAALVGIAIGFGAGGLRPQPEPQVIAVLLDDQGVPQAVVEDYGNDTATVRFVAQIDVPADRSLQVWTLPTPEIGATSLGVLDRTAPTRLTFDDLPGPMAQQLYEVTLEPAGGSPTGRPTGPIIGKGYAAPQV</sequence>